<proteinExistence type="inferred from homology"/>
<dbReference type="RefSeq" id="WP_003015043.1">
    <property type="nucleotide sequence ID" value="NZ_CP009693.1"/>
</dbReference>
<comment type="subcellular location">
    <subcellularLocation>
        <location evidence="6">Cell membrane</location>
        <topology evidence="6">Multi-pass membrane protein</topology>
    </subcellularLocation>
    <subcellularLocation>
        <location evidence="1">Membrane</location>
        <topology evidence="1">Multi-pass membrane protein</topology>
    </subcellularLocation>
</comment>
<comment type="similarity">
    <text evidence="2 6">Belongs to the 4-toluene sulfonate uptake permease (TSUP) (TC 2.A.102) family.</text>
</comment>
<name>A0A0B3VW96_FRATU</name>
<sequence length="249" mass="26520">MFLIIFGFICGIALGLTGGGGSILAVPLLTYGVDLDFHSAVTISLLVVGFTAIFGLIVNYKQHDIHYIAAVVMIYTGVVFAPIGSYISQDLSDKLLMLSFSILMILIGAWSLLKAKIMSSSQKSVCKSIGSRCIVALLISGAVVGTLTGFFGVGGGFLIVPALVFITAMPIKRAINTSLLVIFVVSISGFISHYDKANMSWYIASMFIVGSAIGMLLATKVKKSFNDKVLQTIFAIMLVILGVVIYLIN</sequence>
<dbReference type="KEGG" id="ftc:DA46_41"/>
<keyword evidence="3 6" id="KW-0812">Transmembrane</keyword>
<evidence type="ECO:0000313" key="8">
    <source>
        <dbReference type="EMBL" id="NDS67772.1"/>
    </source>
</evidence>
<dbReference type="Pfam" id="PF01925">
    <property type="entry name" value="TauE"/>
    <property type="match status" value="1"/>
</dbReference>
<protein>
    <recommendedName>
        <fullName evidence="6">Probable membrane transporter protein</fullName>
    </recommendedName>
</protein>
<keyword evidence="6" id="KW-1003">Cell membrane</keyword>
<organism evidence="7">
    <name type="scientific">Francisella tularensis subsp. holarctica</name>
    <dbReference type="NCBI Taxonomy" id="119857"/>
    <lineage>
        <taxon>Bacteria</taxon>
        <taxon>Pseudomonadati</taxon>
        <taxon>Pseudomonadota</taxon>
        <taxon>Gammaproteobacteria</taxon>
        <taxon>Thiotrichales</taxon>
        <taxon>Francisellaceae</taxon>
        <taxon>Francisella</taxon>
    </lineage>
</organism>
<dbReference type="KEGG" id="ftz:CH68_689"/>
<evidence type="ECO:0000256" key="5">
    <source>
        <dbReference type="ARBA" id="ARBA00023136"/>
    </source>
</evidence>
<evidence type="ECO:0000256" key="3">
    <source>
        <dbReference type="ARBA" id="ARBA00022692"/>
    </source>
</evidence>
<evidence type="ECO:0000256" key="1">
    <source>
        <dbReference type="ARBA" id="ARBA00004141"/>
    </source>
</evidence>
<feature type="transmembrane region" description="Helical" evidence="6">
    <location>
        <begin position="199"/>
        <end position="217"/>
    </location>
</feature>
<keyword evidence="4 6" id="KW-1133">Transmembrane helix</keyword>
<evidence type="ECO:0000313" key="7">
    <source>
        <dbReference type="EMBL" id="NDR88277.1"/>
    </source>
</evidence>
<feature type="transmembrane region" description="Helical" evidence="6">
    <location>
        <begin position="95"/>
        <end position="113"/>
    </location>
</feature>
<dbReference type="OMA" id="MQIYLPI"/>
<feature type="transmembrane region" description="Helical" evidence="6">
    <location>
        <begin position="67"/>
        <end position="89"/>
    </location>
</feature>
<dbReference type="PANTHER" id="PTHR43701">
    <property type="entry name" value="MEMBRANE TRANSPORTER PROTEIN MJ0441-RELATED"/>
    <property type="match status" value="1"/>
</dbReference>
<feature type="transmembrane region" description="Helical" evidence="6">
    <location>
        <begin position="150"/>
        <end position="168"/>
    </location>
</feature>
<feature type="transmembrane region" description="Helical" evidence="6">
    <location>
        <begin position="175"/>
        <end position="193"/>
    </location>
</feature>
<comment type="caution">
    <text evidence="7">The sequence shown here is derived from an EMBL/GenBank/DDBJ whole genome shotgun (WGS) entry which is preliminary data.</text>
</comment>
<dbReference type="eggNOG" id="COG0730">
    <property type="taxonomic scope" value="Bacteria"/>
</dbReference>
<dbReference type="KEGG" id="ftv:CH67_955"/>
<keyword evidence="5 6" id="KW-0472">Membrane</keyword>
<dbReference type="InterPro" id="IPR002781">
    <property type="entry name" value="TM_pro_TauE-like"/>
</dbReference>
<dbReference type="GO" id="GO:0005886">
    <property type="term" value="C:plasma membrane"/>
    <property type="evidence" value="ECO:0007669"/>
    <property type="project" value="UniProtKB-SubCell"/>
</dbReference>
<dbReference type="PANTHER" id="PTHR43701:SF2">
    <property type="entry name" value="MEMBRANE TRANSPORTER PROTEIN YJNA-RELATED"/>
    <property type="match status" value="1"/>
</dbReference>
<evidence type="ECO:0000256" key="4">
    <source>
        <dbReference type="ARBA" id="ARBA00022989"/>
    </source>
</evidence>
<reference evidence="7" key="2">
    <citation type="submission" date="2020-02" db="EMBL/GenBank/DDBJ databases">
        <title>Using affinity propagation clustering for identifying bacterial clades and subclades with whole-genome sequences of Francisella tularensis.</title>
        <authorList>
            <person name="Homeier-Bachmann T."/>
            <person name="Abdel-Glil M.Y."/>
            <person name="Hackbart A."/>
            <person name="Hotzel H."/>
            <person name="Tomaso H."/>
        </authorList>
    </citation>
    <scope>NUCLEOTIDE SEQUENCE</scope>
    <source>
        <strain evidence="8">15T0085</strain>
        <strain evidence="7">17T1429</strain>
    </source>
</reference>
<feature type="transmembrane region" description="Helical" evidence="6">
    <location>
        <begin position="229"/>
        <end position="248"/>
    </location>
</feature>
<dbReference type="EMBL" id="JAAGKH010000003">
    <property type="protein sequence ID" value="NDR88277.1"/>
    <property type="molecule type" value="Genomic_DNA"/>
</dbReference>
<gene>
    <name evidence="8" type="ORF">FWI86_01220</name>
    <name evidence="7" type="ORF">FWJ04_00725</name>
</gene>
<evidence type="ECO:0000256" key="2">
    <source>
        <dbReference type="ARBA" id="ARBA00009142"/>
    </source>
</evidence>
<dbReference type="EMBL" id="JAAGJP010000004">
    <property type="protein sequence ID" value="NDS67772.1"/>
    <property type="molecule type" value="Genomic_DNA"/>
</dbReference>
<evidence type="ECO:0000256" key="6">
    <source>
        <dbReference type="RuleBase" id="RU363041"/>
    </source>
</evidence>
<reference evidence="7" key="1">
    <citation type="submission" date="2019-08" db="EMBL/GenBank/DDBJ databases">
        <authorList>
            <person name="Busch A."/>
        </authorList>
    </citation>
    <scope>NUCLEOTIDE SEQUENCE</scope>
    <source>
        <strain evidence="8">15T0085</strain>
        <strain evidence="7">17T1429</strain>
    </source>
</reference>
<feature type="transmembrane region" description="Helical" evidence="6">
    <location>
        <begin position="41"/>
        <end position="60"/>
    </location>
</feature>
<dbReference type="InterPro" id="IPR051598">
    <property type="entry name" value="TSUP/Inactive_protease-like"/>
</dbReference>
<accession>A0A0B3VW96</accession>
<dbReference type="HOGENOM" id="CLU_045498_5_0_6"/>
<dbReference type="AlphaFoldDB" id="A0A0B3VW96"/>